<accession>G7IGG8</accession>
<name>G7IGG8_MEDTR</name>
<reference evidence="2 4" key="1">
    <citation type="journal article" date="2011" name="Nature">
        <title>The Medicago genome provides insight into the evolution of rhizobial symbioses.</title>
        <authorList>
            <person name="Young N.D."/>
            <person name="Debelle F."/>
            <person name="Oldroyd G.E."/>
            <person name="Geurts R."/>
            <person name="Cannon S.B."/>
            <person name="Udvardi M.K."/>
            <person name="Benedito V.A."/>
            <person name="Mayer K.F."/>
            <person name="Gouzy J."/>
            <person name="Schoof H."/>
            <person name="Van de Peer Y."/>
            <person name="Proost S."/>
            <person name="Cook D.R."/>
            <person name="Meyers B.C."/>
            <person name="Spannagl M."/>
            <person name="Cheung F."/>
            <person name="De Mita S."/>
            <person name="Krishnakumar V."/>
            <person name="Gundlach H."/>
            <person name="Zhou S."/>
            <person name="Mudge J."/>
            <person name="Bharti A.K."/>
            <person name="Murray J.D."/>
            <person name="Naoumkina M.A."/>
            <person name="Rosen B."/>
            <person name="Silverstein K.A."/>
            <person name="Tang H."/>
            <person name="Rombauts S."/>
            <person name="Zhao P.X."/>
            <person name="Zhou P."/>
            <person name="Barbe V."/>
            <person name="Bardou P."/>
            <person name="Bechner M."/>
            <person name="Bellec A."/>
            <person name="Berger A."/>
            <person name="Berges H."/>
            <person name="Bidwell S."/>
            <person name="Bisseling T."/>
            <person name="Choisne N."/>
            <person name="Couloux A."/>
            <person name="Denny R."/>
            <person name="Deshpande S."/>
            <person name="Dai X."/>
            <person name="Doyle J.J."/>
            <person name="Dudez A.M."/>
            <person name="Farmer A.D."/>
            <person name="Fouteau S."/>
            <person name="Franken C."/>
            <person name="Gibelin C."/>
            <person name="Gish J."/>
            <person name="Goldstein S."/>
            <person name="Gonzalez A.J."/>
            <person name="Green P.J."/>
            <person name="Hallab A."/>
            <person name="Hartog M."/>
            <person name="Hua A."/>
            <person name="Humphray S.J."/>
            <person name="Jeong D.H."/>
            <person name="Jing Y."/>
            <person name="Jocker A."/>
            <person name="Kenton S.M."/>
            <person name="Kim D.J."/>
            <person name="Klee K."/>
            <person name="Lai H."/>
            <person name="Lang C."/>
            <person name="Lin S."/>
            <person name="Macmil S.L."/>
            <person name="Magdelenat G."/>
            <person name="Matthews L."/>
            <person name="McCorrison J."/>
            <person name="Monaghan E.L."/>
            <person name="Mun J.H."/>
            <person name="Najar F.Z."/>
            <person name="Nicholson C."/>
            <person name="Noirot C."/>
            <person name="O'Bleness M."/>
            <person name="Paule C.R."/>
            <person name="Poulain J."/>
            <person name="Prion F."/>
            <person name="Qin B."/>
            <person name="Qu C."/>
            <person name="Retzel E.F."/>
            <person name="Riddle C."/>
            <person name="Sallet E."/>
            <person name="Samain S."/>
            <person name="Samson N."/>
            <person name="Sanders I."/>
            <person name="Saurat O."/>
            <person name="Scarpelli C."/>
            <person name="Schiex T."/>
            <person name="Segurens B."/>
            <person name="Severin A.J."/>
            <person name="Sherrier D.J."/>
            <person name="Shi R."/>
            <person name="Sims S."/>
            <person name="Singer S.R."/>
            <person name="Sinharoy S."/>
            <person name="Sterck L."/>
            <person name="Viollet A."/>
            <person name="Wang B.B."/>
            <person name="Wang K."/>
            <person name="Wang M."/>
            <person name="Wang X."/>
            <person name="Warfsmann J."/>
            <person name="Weissenbach J."/>
            <person name="White D.D."/>
            <person name="White J.D."/>
            <person name="Wiley G.B."/>
            <person name="Wincker P."/>
            <person name="Xing Y."/>
            <person name="Yang L."/>
            <person name="Yao Z."/>
            <person name="Ying F."/>
            <person name="Zhai J."/>
            <person name="Zhou L."/>
            <person name="Zuber A."/>
            <person name="Denarie J."/>
            <person name="Dixon R.A."/>
            <person name="May G.D."/>
            <person name="Schwartz D.C."/>
            <person name="Rogers J."/>
            <person name="Quetier F."/>
            <person name="Town C.D."/>
            <person name="Roe B.A."/>
        </authorList>
    </citation>
    <scope>NUCLEOTIDE SEQUENCE [LARGE SCALE GENOMIC DNA]</scope>
    <source>
        <strain evidence="2">A17</strain>
        <strain evidence="3 4">cv. Jemalong A17</strain>
    </source>
</reference>
<reference evidence="3" key="3">
    <citation type="submission" date="2015-04" db="UniProtKB">
        <authorList>
            <consortium name="EnsemblPlants"/>
        </authorList>
    </citation>
    <scope>IDENTIFICATION</scope>
    <source>
        <strain evidence="3">cv. Jemalong A17</strain>
    </source>
</reference>
<dbReference type="PaxDb" id="3880-AES65570"/>
<evidence type="ECO:0000313" key="4">
    <source>
        <dbReference type="Proteomes" id="UP000002051"/>
    </source>
</evidence>
<evidence type="ECO:0000313" key="2">
    <source>
        <dbReference type="EMBL" id="AES65570.1"/>
    </source>
</evidence>
<evidence type="ECO:0000313" key="3">
    <source>
        <dbReference type="EnsemblPlants" id="AES65570"/>
    </source>
</evidence>
<feature type="compositionally biased region" description="Basic and acidic residues" evidence="1">
    <location>
        <begin position="28"/>
        <end position="56"/>
    </location>
</feature>
<dbReference type="EnsemblPlants" id="AES65570">
    <property type="protein sequence ID" value="AES65570"/>
    <property type="gene ID" value="MTR_2g042460"/>
</dbReference>
<protein>
    <submittedName>
        <fullName evidence="2 3">Uncharacterized protein</fullName>
    </submittedName>
</protein>
<evidence type="ECO:0000256" key="1">
    <source>
        <dbReference type="SAM" id="MobiDB-lite"/>
    </source>
</evidence>
<dbReference type="HOGENOM" id="CLU_3017241_0_0_1"/>
<gene>
    <name evidence="2" type="ordered locus">MTR_2g042460</name>
</gene>
<dbReference type="Proteomes" id="UP000002051">
    <property type="component" value="Chromosome 2"/>
</dbReference>
<keyword evidence="4" id="KW-1185">Reference proteome</keyword>
<organism evidence="2 4">
    <name type="scientific">Medicago truncatula</name>
    <name type="common">Barrel medic</name>
    <name type="synonym">Medicago tribuloides</name>
    <dbReference type="NCBI Taxonomy" id="3880"/>
    <lineage>
        <taxon>Eukaryota</taxon>
        <taxon>Viridiplantae</taxon>
        <taxon>Streptophyta</taxon>
        <taxon>Embryophyta</taxon>
        <taxon>Tracheophyta</taxon>
        <taxon>Spermatophyta</taxon>
        <taxon>Magnoliopsida</taxon>
        <taxon>eudicotyledons</taxon>
        <taxon>Gunneridae</taxon>
        <taxon>Pentapetalae</taxon>
        <taxon>rosids</taxon>
        <taxon>fabids</taxon>
        <taxon>Fabales</taxon>
        <taxon>Fabaceae</taxon>
        <taxon>Papilionoideae</taxon>
        <taxon>50 kb inversion clade</taxon>
        <taxon>NPAAA clade</taxon>
        <taxon>Hologalegina</taxon>
        <taxon>IRL clade</taxon>
        <taxon>Trifolieae</taxon>
        <taxon>Medicago</taxon>
    </lineage>
</organism>
<sequence>MKGAKIAIFLIGDQNCNILKHRGRKVQFKRESSREGAKGLEGRKFEEPRGDRDSRS</sequence>
<feature type="region of interest" description="Disordered" evidence="1">
    <location>
        <begin position="24"/>
        <end position="56"/>
    </location>
</feature>
<dbReference type="EMBL" id="CM001218">
    <property type="protein sequence ID" value="AES65570.1"/>
    <property type="molecule type" value="Genomic_DNA"/>
</dbReference>
<proteinExistence type="predicted"/>
<dbReference type="AlphaFoldDB" id="G7IGG8"/>
<reference evidence="2 4" key="2">
    <citation type="journal article" date="2014" name="BMC Genomics">
        <title>An improved genome release (version Mt4.0) for the model legume Medicago truncatula.</title>
        <authorList>
            <person name="Tang H."/>
            <person name="Krishnakumar V."/>
            <person name="Bidwell S."/>
            <person name="Rosen B."/>
            <person name="Chan A."/>
            <person name="Zhou S."/>
            <person name="Gentzbittel L."/>
            <person name="Childs K.L."/>
            <person name="Yandell M."/>
            <person name="Gundlach H."/>
            <person name="Mayer K.F."/>
            <person name="Schwartz D.C."/>
            <person name="Town C.D."/>
        </authorList>
    </citation>
    <scope>GENOME REANNOTATION</scope>
    <source>
        <strain evidence="3 4">cv. Jemalong A17</strain>
    </source>
</reference>